<keyword evidence="2" id="KW-1185">Reference proteome</keyword>
<dbReference type="InterPro" id="IPR010667">
    <property type="entry name" value="Phage_T4_Gp19"/>
</dbReference>
<dbReference type="PANTHER" id="PTHR38009:SF1">
    <property type="entry name" value="CONSERVED HYPOTHETICAL PHAGE TAIL PROTEIN"/>
    <property type="match status" value="1"/>
</dbReference>
<protein>
    <submittedName>
        <fullName evidence="1">Phage tail protein</fullName>
    </submittedName>
</protein>
<evidence type="ECO:0000313" key="2">
    <source>
        <dbReference type="Proteomes" id="UP001257948"/>
    </source>
</evidence>
<dbReference type="InterPro" id="IPR011747">
    <property type="entry name" value="CHP02241"/>
</dbReference>
<gene>
    <name evidence="1" type="ORF">RQC66_29870</name>
</gene>
<dbReference type="Proteomes" id="UP001257948">
    <property type="component" value="Unassembled WGS sequence"/>
</dbReference>
<dbReference type="Pfam" id="PF06841">
    <property type="entry name" value="Phage_T4_gp19"/>
    <property type="match status" value="1"/>
</dbReference>
<dbReference type="EMBL" id="JAVTLL010000022">
    <property type="protein sequence ID" value="MDT7844934.1"/>
    <property type="molecule type" value="Genomic_DNA"/>
</dbReference>
<dbReference type="RefSeq" id="WP_265867019.1">
    <property type="nucleotide sequence ID" value="NZ_JAVTLL010000022.1"/>
</dbReference>
<accession>A0ABU3M0C1</accession>
<evidence type="ECO:0000313" key="1">
    <source>
        <dbReference type="EMBL" id="MDT7844934.1"/>
    </source>
</evidence>
<reference evidence="2" key="1">
    <citation type="submission" date="2023-07" db="EMBL/GenBank/DDBJ databases">
        <title>Draft genome sequence of the endophytic actinobacterium Streptomyces justiciae WPN32, a potential antibiotic producer.</title>
        <authorList>
            <person name="Yasawong M."/>
            <person name="Pana W."/>
            <person name="Ganta P."/>
            <person name="Santapan N."/>
            <person name="Songngamsuk T."/>
            <person name="Phatcharaharikarn M."/>
            <person name="Kerdtoob S."/>
            <person name="Nantapong N."/>
        </authorList>
    </citation>
    <scope>NUCLEOTIDE SEQUENCE [LARGE SCALE GENOMIC DNA]</scope>
    <source>
        <strain evidence="2">WPN32</strain>
    </source>
</reference>
<dbReference type="PANTHER" id="PTHR38009">
    <property type="entry name" value="CONSERVED HYPOTHETICAL PHAGE TAIL PROTEIN"/>
    <property type="match status" value="1"/>
</dbReference>
<proteinExistence type="predicted"/>
<sequence length="149" mass="16440">MSPAINYPLTTLHFEVQWDNNQTSSFSEVSGLTMEAEVVEYRGGNDRALTVQKQPGLKKFGPVTLKRGIIPSESGNGLFAWFNTIVAGGVERRDVSVSLLNEERRPVMTWKIQAAWPTKIEGPGLKATGTDIALETLEFACENITIEVK</sequence>
<dbReference type="NCBIfam" id="TIGR02241">
    <property type="entry name" value="conserved hypothetical phage tail region protein"/>
    <property type="match status" value="1"/>
</dbReference>
<organism evidence="1 2">
    <name type="scientific">Streptomyces justiciae</name>
    <dbReference type="NCBI Taxonomy" id="2780140"/>
    <lineage>
        <taxon>Bacteria</taxon>
        <taxon>Bacillati</taxon>
        <taxon>Actinomycetota</taxon>
        <taxon>Actinomycetes</taxon>
        <taxon>Kitasatosporales</taxon>
        <taxon>Streptomycetaceae</taxon>
        <taxon>Streptomyces</taxon>
    </lineage>
</organism>
<comment type="caution">
    <text evidence="1">The sequence shown here is derived from an EMBL/GenBank/DDBJ whole genome shotgun (WGS) entry which is preliminary data.</text>
</comment>
<name>A0ABU3M0C1_9ACTN</name>